<reference evidence="2" key="1">
    <citation type="submission" date="2021-04" db="EMBL/GenBank/DDBJ databases">
        <title>The complete genome sequence of Caulobacter sp. S6.</title>
        <authorList>
            <person name="Tang Y."/>
            <person name="Ouyang W."/>
            <person name="Liu Q."/>
            <person name="Huang B."/>
            <person name="Guo Z."/>
            <person name="Lei P."/>
        </authorList>
    </citation>
    <scope>NUCLEOTIDE SEQUENCE</scope>
    <source>
        <strain evidence="2">S6</strain>
    </source>
</reference>
<dbReference type="PANTHER" id="PTHR48228:SF6">
    <property type="entry name" value="L-CARNITINE COA-TRANSFERASE"/>
    <property type="match status" value="1"/>
</dbReference>
<dbReference type="InterPro" id="IPR044855">
    <property type="entry name" value="CoA-Trfase_III_dom3_sf"/>
</dbReference>
<dbReference type="PANTHER" id="PTHR48228">
    <property type="entry name" value="SUCCINYL-COA--D-CITRAMALATE COA-TRANSFERASE"/>
    <property type="match status" value="1"/>
</dbReference>
<accession>A0A975G4H8</accession>
<dbReference type="Gene3D" id="3.40.50.10540">
    <property type="entry name" value="Crotonobetainyl-coa:carnitine coa-transferase, domain 1"/>
    <property type="match status" value="1"/>
</dbReference>
<protein>
    <submittedName>
        <fullName evidence="2">CoA transferase</fullName>
    </submittedName>
</protein>
<name>A0A975G4H8_9CAUL</name>
<gene>
    <name evidence="2" type="ORF">KCG34_11165</name>
</gene>
<dbReference type="RefSeq" id="WP_211940423.1">
    <property type="nucleotide sequence ID" value="NZ_CP073078.1"/>
</dbReference>
<dbReference type="Pfam" id="PF02515">
    <property type="entry name" value="CoA_transf_3"/>
    <property type="match status" value="1"/>
</dbReference>
<organism evidence="2 3">
    <name type="scientific">Phenylobacterium montanum</name>
    <dbReference type="NCBI Taxonomy" id="2823693"/>
    <lineage>
        <taxon>Bacteria</taxon>
        <taxon>Pseudomonadati</taxon>
        <taxon>Pseudomonadota</taxon>
        <taxon>Alphaproteobacteria</taxon>
        <taxon>Caulobacterales</taxon>
        <taxon>Caulobacteraceae</taxon>
        <taxon>Phenylobacterium</taxon>
    </lineage>
</organism>
<dbReference type="KEGG" id="caul:KCG34_11165"/>
<keyword evidence="3" id="KW-1185">Reference proteome</keyword>
<dbReference type="GO" id="GO:0016740">
    <property type="term" value="F:transferase activity"/>
    <property type="evidence" value="ECO:0007669"/>
    <property type="project" value="UniProtKB-KW"/>
</dbReference>
<dbReference type="Proteomes" id="UP000676409">
    <property type="component" value="Chromosome"/>
</dbReference>
<dbReference type="Gene3D" id="3.30.1540.10">
    <property type="entry name" value="formyl-coa transferase, domain 3"/>
    <property type="match status" value="1"/>
</dbReference>
<dbReference type="AlphaFoldDB" id="A0A975G4H8"/>
<dbReference type="InterPro" id="IPR003673">
    <property type="entry name" value="CoA-Trfase_fam_III"/>
</dbReference>
<dbReference type="SUPFAM" id="SSF89796">
    <property type="entry name" value="CoA-transferase family III (CaiB/BaiF)"/>
    <property type="match status" value="1"/>
</dbReference>
<evidence type="ECO:0000313" key="2">
    <source>
        <dbReference type="EMBL" id="QUD90372.1"/>
    </source>
</evidence>
<sequence>MGAEHLSFAARTAGLPNPLTGLKVVELAEDPGGEFTGLLLAQLGAEVVKLEGPEGSPTRAAGPWAKGAEGPETSLKFWFYNSNKKSVTADVRTPAGLAALQDLLADADVFICTLQPHALAAAGLDLEAILEAHPKLIIAAVTAFGLTGPWKDYKSSDIVALAAGGPLNSCGYDDHTIPPIRPGGDQAYHTVASFAQIGIMLALLERQKTGRGDLLDISMHEACAVNVELANPYWFYPRVHVHRQTCRHAQPSPTQPALFRCADDRYVYFALILAEPKAWKSLVDWMDSKGMAAMLTEPEYQDVKFRQDNFHLVQEVVECFFLVHTAEEMYREGQAAGLPIGVLNAPEDLFHDEHLIARDFFARVEHEGVGEVAYPGPIYRFSSFCEVARTPAPKLGEHNAEILKSEAGS</sequence>
<dbReference type="EMBL" id="CP073078">
    <property type="protein sequence ID" value="QUD90372.1"/>
    <property type="molecule type" value="Genomic_DNA"/>
</dbReference>
<proteinExistence type="predicted"/>
<evidence type="ECO:0000256" key="1">
    <source>
        <dbReference type="ARBA" id="ARBA00022679"/>
    </source>
</evidence>
<dbReference type="InterPro" id="IPR023606">
    <property type="entry name" value="CoA-Trfase_III_dom_1_sf"/>
</dbReference>
<evidence type="ECO:0000313" key="3">
    <source>
        <dbReference type="Proteomes" id="UP000676409"/>
    </source>
</evidence>
<keyword evidence="1 2" id="KW-0808">Transferase</keyword>
<dbReference type="InterPro" id="IPR050509">
    <property type="entry name" value="CoA-transferase_III"/>
</dbReference>